<dbReference type="KEGG" id="rhoz:GXP67_23235"/>
<feature type="transmembrane region" description="Helical" evidence="1">
    <location>
        <begin position="77"/>
        <end position="94"/>
    </location>
</feature>
<protein>
    <submittedName>
        <fullName evidence="2">Uncharacterized protein</fullName>
    </submittedName>
</protein>
<keyword evidence="1" id="KW-1133">Transmembrane helix</keyword>
<accession>A0A6C0GNZ4</accession>
<gene>
    <name evidence="2" type="ORF">GXP67_23235</name>
</gene>
<dbReference type="AlphaFoldDB" id="A0A6C0GNZ4"/>
<dbReference type="EMBL" id="CP048222">
    <property type="protein sequence ID" value="QHT69343.1"/>
    <property type="molecule type" value="Genomic_DNA"/>
</dbReference>
<feature type="transmembrane region" description="Helical" evidence="1">
    <location>
        <begin position="9"/>
        <end position="31"/>
    </location>
</feature>
<keyword evidence="1" id="KW-0812">Transmembrane</keyword>
<evidence type="ECO:0000313" key="2">
    <source>
        <dbReference type="EMBL" id="QHT69343.1"/>
    </source>
</evidence>
<name>A0A6C0GNZ4_9BACT</name>
<proteinExistence type="predicted"/>
<keyword evidence="3" id="KW-1185">Reference proteome</keyword>
<sequence length="133" mass="15035">MKTCKLNSLIIAWIFCIGQSFGEAFLGFIFTNVRMASDVNNEGAIFFAVIRICLTLIPYLLVFLIANIISPRIKPSVISFVINLPILIYFYSSGMIQKDPVSFVAGSLLISLILLAIDNKRRIKRYLINREID</sequence>
<feature type="transmembrane region" description="Helical" evidence="1">
    <location>
        <begin position="43"/>
        <end position="65"/>
    </location>
</feature>
<evidence type="ECO:0000313" key="3">
    <source>
        <dbReference type="Proteomes" id="UP000480178"/>
    </source>
</evidence>
<organism evidence="2 3">
    <name type="scientific">Rhodocytophaga rosea</name>
    <dbReference type="NCBI Taxonomy" id="2704465"/>
    <lineage>
        <taxon>Bacteria</taxon>
        <taxon>Pseudomonadati</taxon>
        <taxon>Bacteroidota</taxon>
        <taxon>Cytophagia</taxon>
        <taxon>Cytophagales</taxon>
        <taxon>Rhodocytophagaceae</taxon>
        <taxon>Rhodocytophaga</taxon>
    </lineage>
</organism>
<dbReference type="Proteomes" id="UP000480178">
    <property type="component" value="Chromosome"/>
</dbReference>
<dbReference type="RefSeq" id="WP_162445332.1">
    <property type="nucleotide sequence ID" value="NZ_CP048222.1"/>
</dbReference>
<feature type="transmembrane region" description="Helical" evidence="1">
    <location>
        <begin position="100"/>
        <end position="117"/>
    </location>
</feature>
<reference evidence="2 3" key="1">
    <citation type="submission" date="2020-01" db="EMBL/GenBank/DDBJ databases">
        <authorList>
            <person name="Kim M.K."/>
        </authorList>
    </citation>
    <scope>NUCLEOTIDE SEQUENCE [LARGE SCALE GENOMIC DNA]</scope>
    <source>
        <strain evidence="2 3">172606-1</strain>
    </source>
</reference>
<evidence type="ECO:0000256" key="1">
    <source>
        <dbReference type="SAM" id="Phobius"/>
    </source>
</evidence>
<keyword evidence="1" id="KW-0472">Membrane</keyword>